<protein>
    <recommendedName>
        <fullName evidence="3">Golgin-45</fullName>
    </recommendedName>
</protein>
<dbReference type="PANTHER" id="PTHR13066:SF2">
    <property type="entry name" value="GOLGIN-45"/>
    <property type="match status" value="1"/>
</dbReference>
<sequence length="419" mass="47301">MWSLFMGNSESTSTGSSDEEEIIIQQEHESTLESTKEAERKAGDGEEVTPPVNKNIHIVSPNLLENPPPIACDEEVPLPQKIPSSALIAEKPFVVKTNVKCRKKTNKEPKFVPYEPYKAAVTPLVHHPSYLANKKPTPPKPKETPTPKSFSIEENQEVKDLQEKLNETERNLKIQIQVNSEVKKLLVASVGEDLEARVDFLTQDKARLASDLRQYANRISRDFEEKETLSVESNLWKSKFLACSLLVDDLARWKASLVQINQDYEHTARVLLHEHSVLWNILSESLNVLTDLNDAFDPLDETFKPAEAASLLGISDYVLNLSKILKKRLMKDLKSSESNCKAIKPYKIKTPAEEKIDTLLRNPLLSTSLNETDVYNKMACNAVTGVARVHLQKLKDKRSATDFKEFKSCTHCQGNIQNI</sequence>
<feature type="region of interest" description="Disordered" evidence="1">
    <location>
        <begin position="128"/>
        <end position="155"/>
    </location>
</feature>
<dbReference type="GO" id="GO:0007030">
    <property type="term" value="P:Golgi organization"/>
    <property type="evidence" value="ECO:0007669"/>
    <property type="project" value="InterPro"/>
</dbReference>
<proteinExistence type="predicted"/>
<dbReference type="GO" id="GO:0000139">
    <property type="term" value="C:Golgi membrane"/>
    <property type="evidence" value="ECO:0007669"/>
    <property type="project" value="TreeGrafter"/>
</dbReference>
<evidence type="ECO:0000256" key="1">
    <source>
        <dbReference type="SAM" id="MobiDB-lite"/>
    </source>
</evidence>
<feature type="compositionally biased region" description="Basic and acidic residues" evidence="1">
    <location>
        <begin position="26"/>
        <end position="44"/>
    </location>
</feature>
<accession>A0A0K2TIX8</accession>
<name>A0A0K2TIX8_LEPSM</name>
<dbReference type="AlphaFoldDB" id="A0A0K2TIX8"/>
<dbReference type="RefSeq" id="XP_040565955.1">
    <property type="nucleotide sequence ID" value="XM_040710021.2"/>
</dbReference>
<dbReference type="KEGG" id="lsm:121115852"/>
<dbReference type="InterPro" id="IPR027095">
    <property type="entry name" value="Golgin-45"/>
</dbReference>
<dbReference type="GO" id="GO:0043001">
    <property type="term" value="P:Golgi to plasma membrane protein transport"/>
    <property type="evidence" value="ECO:0007669"/>
    <property type="project" value="InterPro"/>
</dbReference>
<dbReference type="GeneID" id="121115852"/>
<evidence type="ECO:0008006" key="3">
    <source>
        <dbReference type="Google" id="ProtNLM"/>
    </source>
</evidence>
<dbReference type="EMBL" id="HACA01008105">
    <property type="protein sequence ID" value="CDW25466.1"/>
    <property type="molecule type" value="Transcribed_RNA"/>
</dbReference>
<reference evidence="2" key="1">
    <citation type="submission" date="2014-05" db="EMBL/GenBank/DDBJ databases">
        <authorList>
            <person name="Chronopoulou M."/>
        </authorList>
    </citation>
    <scope>NUCLEOTIDE SEQUENCE</scope>
    <source>
        <tissue evidence="2">Whole organism</tissue>
    </source>
</reference>
<evidence type="ECO:0000313" key="2">
    <source>
        <dbReference type="EMBL" id="CDW25466.1"/>
    </source>
</evidence>
<feature type="region of interest" description="Disordered" evidence="1">
    <location>
        <begin position="1"/>
        <end position="54"/>
    </location>
</feature>
<dbReference type="PANTHER" id="PTHR13066">
    <property type="entry name" value="BASIC LEUCINE ZIPPER NUCLEAR FACTOR 1 BLZF1 PROTEIN"/>
    <property type="match status" value="1"/>
</dbReference>
<dbReference type="OrthoDB" id="5959043at2759"/>
<organism evidence="2">
    <name type="scientific">Lepeophtheirus salmonis</name>
    <name type="common">Salmon louse</name>
    <name type="synonym">Caligus salmonis</name>
    <dbReference type="NCBI Taxonomy" id="72036"/>
    <lineage>
        <taxon>Eukaryota</taxon>
        <taxon>Metazoa</taxon>
        <taxon>Ecdysozoa</taxon>
        <taxon>Arthropoda</taxon>
        <taxon>Crustacea</taxon>
        <taxon>Multicrustacea</taxon>
        <taxon>Hexanauplia</taxon>
        <taxon>Copepoda</taxon>
        <taxon>Siphonostomatoida</taxon>
        <taxon>Caligidae</taxon>
        <taxon>Lepeophtheirus</taxon>
    </lineage>
</organism>